<evidence type="ECO:0000256" key="1">
    <source>
        <dbReference type="ARBA" id="ARBA00010515"/>
    </source>
</evidence>
<dbReference type="SUPFAM" id="SSF53474">
    <property type="entry name" value="alpha/beta-Hydrolases"/>
    <property type="match status" value="1"/>
</dbReference>
<comment type="similarity">
    <text evidence="1">Belongs to the 'GDXG' lipolytic enzyme family.</text>
</comment>
<evidence type="ECO:0000259" key="3">
    <source>
        <dbReference type="Pfam" id="PF07859"/>
    </source>
</evidence>
<dbReference type="EC" id="3.1.1.1" evidence="4"/>
<dbReference type="Proteomes" id="UP000236884">
    <property type="component" value="Chromosome"/>
</dbReference>
<dbReference type="EMBL" id="AP014946">
    <property type="protein sequence ID" value="BAT61382.1"/>
    <property type="molecule type" value="Genomic_DNA"/>
</dbReference>
<dbReference type="PANTHER" id="PTHR48081">
    <property type="entry name" value="AB HYDROLASE SUPERFAMILY PROTEIN C4A8.06C"/>
    <property type="match status" value="1"/>
</dbReference>
<proteinExistence type="inferred from homology"/>
<keyword evidence="2 4" id="KW-0378">Hydrolase</keyword>
<gene>
    <name evidence="4" type="primary">nlhH_3</name>
    <name evidence="4" type="ORF">GJW-30_1_03939</name>
</gene>
<dbReference type="InterPro" id="IPR050300">
    <property type="entry name" value="GDXG_lipolytic_enzyme"/>
</dbReference>
<dbReference type="GO" id="GO:0106435">
    <property type="term" value="F:carboxylesterase activity"/>
    <property type="evidence" value="ECO:0007669"/>
    <property type="project" value="UniProtKB-EC"/>
</dbReference>
<sequence>MRLDPDNQKVLDLIIAAGRPPIASLEPPAAREVYRGGRKFLMPDPPDVDDMRDMDATGPLGAIPLRYYRGQGAPKENAPALVFYHGGGWVIGDRDTHDYVCRKLANEAKCVVVSVDYRLAPEHKFPAAVIDSHAALQWIVVNAATLGIDAKRVAVGGDSAGGNLSAVMAHMARDGDAPALCFQVLLYPGCDMGMQFSSYGPQFDRFPLNLAAIKYFMGHYLNGPADVDDWRASPLRAKSFKDLAPAFVLTAGFDPLWEEGKAYAKKLEEAEAQVSFVHLADQMHGFLTQGRIVRAADMALEMAAAAMRHAFGR</sequence>
<accession>A0A0S3PZK7</accession>
<evidence type="ECO:0000256" key="2">
    <source>
        <dbReference type="ARBA" id="ARBA00022801"/>
    </source>
</evidence>
<dbReference type="ESTHER" id="9brad-a0a0s3pzk7">
    <property type="family name" value="Hormone-sensitive_lipase_like"/>
</dbReference>
<dbReference type="OrthoDB" id="9806180at2"/>
<dbReference type="RefSeq" id="WP_096358943.1">
    <property type="nucleotide sequence ID" value="NZ_AP014946.1"/>
</dbReference>
<evidence type="ECO:0000313" key="5">
    <source>
        <dbReference type="Proteomes" id="UP000236884"/>
    </source>
</evidence>
<dbReference type="PANTHER" id="PTHR48081:SF8">
    <property type="entry name" value="ALPHA_BETA HYDROLASE FOLD-3 DOMAIN-CONTAINING PROTEIN-RELATED"/>
    <property type="match status" value="1"/>
</dbReference>
<dbReference type="KEGG" id="vgo:GJW-30_1_03939"/>
<dbReference type="InterPro" id="IPR013094">
    <property type="entry name" value="AB_hydrolase_3"/>
</dbReference>
<name>A0A0S3PZK7_9BRAD</name>
<dbReference type="Pfam" id="PF07859">
    <property type="entry name" value="Abhydrolase_3"/>
    <property type="match status" value="1"/>
</dbReference>
<reference evidence="4 5" key="1">
    <citation type="submission" date="2015-08" db="EMBL/GenBank/DDBJ databases">
        <title>Investigation of the bacterial diversity of lava forest soil.</title>
        <authorList>
            <person name="Lee J.S."/>
        </authorList>
    </citation>
    <scope>NUCLEOTIDE SEQUENCE [LARGE SCALE GENOMIC DNA]</scope>
    <source>
        <strain evidence="4 5">GJW-30</strain>
    </source>
</reference>
<organism evidence="4 5">
    <name type="scientific">Variibacter gotjawalensis</name>
    <dbReference type="NCBI Taxonomy" id="1333996"/>
    <lineage>
        <taxon>Bacteria</taxon>
        <taxon>Pseudomonadati</taxon>
        <taxon>Pseudomonadota</taxon>
        <taxon>Alphaproteobacteria</taxon>
        <taxon>Hyphomicrobiales</taxon>
        <taxon>Nitrobacteraceae</taxon>
        <taxon>Variibacter</taxon>
    </lineage>
</organism>
<protein>
    <submittedName>
        <fullName evidence="4">Carboxylesterase NlhH</fullName>
        <ecNumber evidence="4">3.1.1.1</ecNumber>
    </submittedName>
</protein>
<dbReference type="FunFam" id="3.40.50.1820:FF:000089">
    <property type="entry name" value="Alpha/beta hydrolase"/>
    <property type="match status" value="1"/>
</dbReference>
<dbReference type="Gene3D" id="3.40.50.1820">
    <property type="entry name" value="alpha/beta hydrolase"/>
    <property type="match status" value="1"/>
</dbReference>
<keyword evidence="5" id="KW-1185">Reference proteome</keyword>
<dbReference type="InterPro" id="IPR029058">
    <property type="entry name" value="AB_hydrolase_fold"/>
</dbReference>
<dbReference type="AlphaFoldDB" id="A0A0S3PZK7"/>
<feature type="domain" description="Alpha/beta hydrolase fold-3" evidence="3">
    <location>
        <begin position="81"/>
        <end position="287"/>
    </location>
</feature>
<evidence type="ECO:0000313" key="4">
    <source>
        <dbReference type="EMBL" id="BAT61382.1"/>
    </source>
</evidence>